<dbReference type="Gene3D" id="2.160.20.10">
    <property type="entry name" value="Single-stranded right-handed beta-helix, Pectin lyase-like"/>
    <property type="match status" value="1"/>
</dbReference>
<name>A0A839F176_9GAMM</name>
<dbReference type="SUPFAM" id="SSF51126">
    <property type="entry name" value="Pectin lyase-like"/>
    <property type="match status" value="1"/>
</dbReference>
<gene>
    <name evidence="2" type="ORF">FHW12_000265</name>
</gene>
<keyword evidence="1" id="KW-0732">Signal</keyword>
<dbReference type="InterPro" id="IPR012334">
    <property type="entry name" value="Pectin_lyas_fold"/>
</dbReference>
<feature type="chain" id="PRO_5032685126" description="Parallel beta helix pectate lyase-like protein" evidence="1">
    <location>
        <begin position="27"/>
        <end position="345"/>
    </location>
</feature>
<comment type="caution">
    <text evidence="2">The sequence shown here is derived from an EMBL/GenBank/DDBJ whole genome shotgun (WGS) entry which is preliminary data.</text>
</comment>
<evidence type="ECO:0000256" key="1">
    <source>
        <dbReference type="SAM" id="SignalP"/>
    </source>
</evidence>
<dbReference type="InterPro" id="IPR059226">
    <property type="entry name" value="Choice_anch_Q_dom"/>
</dbReference>
<protein>
    <recommendedName>
        <fullName evidence="4">Parallel beta helix pectate lyase-like protein</fullName>
    </recommendedName>
</protein>
<keyword evidence="3" id="KW-1185">Reference proteome</keyword>
<reference evidence="2 3" key="1">
    <citation type="submission" date="2020-07" db="EMBL/GenBank/DDBJ databases">
        <title>Genomic Encyclopedia of Type Strains, Phase IV (KMG-V): Genome sequencing to study the core and pangenomes of soil and plant-associated prokaryotes.</title>
        <authorList>
            <person name="Whitman W."/>
        </authorList>
    </citation>
    <scope>NUCLEOTIDE SEQUENCE [LARGE SCALE GENOMIC DNA]</scope>
    <source>
        <strain evidence="2 3">RH2WT43</strain>
    </source>
</reference>
<dbReference type="NCBIfam" id="NF041518">
    <property type="entry name" value="choice_anch_Q"/>
    <property type="match status" value="1"/>
</dbReference>
<proteinExistence type="predicted"/>
<dbReference type="EMBL" id="JACGXL010000001">
    <property type="protein sequence ID" value="MBA8886074.1"/>
    <property type="molecule type" value="Genomic_DNA"/>
</dbReference>
<sequence>MNRSKASSIATTLSIAAALVPACAAAATWCVSTAGDLRAKLQVAASNGEDDVIRLVRGNYLTGGNGFSFNSTQVFALTINGGFDASCTSGSQDPRDTVLDGGGVSQVLAINGPGSVAIRHLTIRNGLRSGSSGGGLQMSGSLSTSQVVLAACILRDNSSDYAVGGAIIDGDGEIHVDGNLVTGNSAPNNGALYLYGGTTTNVYMTNNTITGNSASGAAPTMVFINYRNGAVPSSYLANNVFWGNTGGTDLQFYDGRTLLDHNDYAAITGSPAAGSNGNLGVDPQFAAAGNFHLSAASPLLGAGTPAPAGGLPTMDLEGNPRTYAGTVDLGAYERGDVIFADDFET</sequence>
<feature type="signal peptide" evidence="1">
    <location>
        <begin position="1"/>
        <end position="26"/>
    </location>
</feature>
<dbReference type="AlphaFoldDB" id="A0A839F176"/>
<evidence type="ECO:0000313" key="2">
    <source>
        <dbReference type="EMBL" id="MBA8886074.1"/>
    </source>
</evidence>
<dbReference type="InterPro" id="IPR011050">
    <property type="entry name" value="Pectin_lyase_fold/virulence"/>
</dbReference>
<evidence type="ECO:0008006" key="4">
    <source>
        <dbReference type="Google" id="ProtNLM"/>
    </source>
</evidence>
<dbReference type="RefSeq" id="WP_182529185.1">
    <property type="nucleotide sequence ID" value="NZ_JACGXL010000001.1"/>
</dbReference>
<accession>A0A839F176</accession>
<dbReference type="Proteomes" id="UP000550401">
    <property type="component" value="Unassembled WGS sequence"/>
</dbReference>
<organism evidence="2 3">
    <name type="scientific">Dokdonella fugitiva</name>
    <dbReference type="NCBI Taxonomy" id="328517"/>
    <lineage>
        <taxon>Bacteria</taxon>
        <taxon>Pseudomonadati</taxon>
        <taxon>Pseudomonadota</taxon>
        <taxon>Gammaproteobacteria</taxon>
        <taxon>Lysobacterales</taxon>
        <taxon>Rhodanobacteraceae</taxon>
        <taxon>Dokdonella</taxon>
    </lineage>
</organism>
<evidence type="ECO:0000313" key="3">
    <source>
        <dbReference type="Proteomes" id="UP000550401"/>
    </source>
</evidence>